<proteinExistence type="predicted"/>
<evidence type="ECO:0000313" key="9">
    <source>
        <dbReference type="Proteomes" id="UP000278475"/>
    </source>
</evidence>
<dbReference type="GO" id="GO:0005886">
    <property type="term" value="C:plasma membrane"/>
    <property type="evidence" value="ECO:0007669"/>
    <property type="project" value="UniProtKB-SubCell"/>
</dbReference>
<dbReference type="InterPro" id="IPR051605">
    <property type="entry name" value="CstA"/>
</dbReference>
<keyword evidence="4 6" id="KW-1133">Transmembrane helix</keyword>
<keyword evidence="5 6" id="KW-0472">Membrane</keyword>
<feature type="transmembrane region" description="Helical" evidence="6">
    <location>
        <begin position="285"/>
        <end position="311"/>
    </location>
</feature>
<protein>
    <recommendedName>
        <fullName evidence="7">CstA N-terminal domain-containing protein</fullName>
    </recommendedName>
</protein>
<dbReference type="Proteomes" id="UP000278475">
    <property type="component" value="Unassembled WGS sequence"/>
</dbReference>
<feature type="transmembrane region" description="Helical" evidence="6">
    <location>
        <begin position="323"/>
        <end position="346"/>
    </location>
</feature>
<evidence type="ECO:0000256" key="1">
    <source>
        <dbReference type="ARBA" id="ARBA00004651"/>
    </source>
</evidence>
<feature type="transmembrane region" description="Helical" evidence="6">
    <location>
        <begin position="453"/>
        <end position="474"/>
    </location>
</feature>
<dbReference type="GO" id="GO:0009267">
    <property type="term" value="P:cellular response to starvation"/>
    <property type="evidence" value="ECO:0007669"/>
    <property type="project" value="InterPro"/>
</dbReference>
<feature type="transmembrane region" description="Helical" evidence="6">
    <location>
        <begin position="244"/>
        <end position="265"/>
    </location>
</feature>
<feature type="transmembrane region" description="Helical" evidence="6">
    <location>
        <begin position="130"/>
        <end position="158"/>
    </location>
</feature>
<dbReference type="EMBL" id="QMQV01000007">
    <property type="protein sequence ID" value="RLE50383.1"/>
    <property type="molecule type" value="Genomic_DNA"/>
</dbReference>
<organism evidence="8 9">
    <name type="scientific">Thermoproteota archaeon</name>
    <dbReference type="NCBI Taxonomy" id="2056631"/>
    <lineage>
        <taxon>Archaea</taxon>
        <taxon>Thermoproteota</taxon>
    </lineage>
</organism>
<feature type="transmembrane region" description="Helical" evidence="6">
    <location>
        <begin position="190"/>
        <end position="212"/>
    </location>
</feature>
<dbReference type="Pfam" id="PF02554">
    <property type="entry name" value="CstA"/>
    <property type="match status" value="1"/>
</dbReference>
<feature type="transmembrane region" description="Helical" evidence="6">
    <location>
        <begin position="514"/>
        <end position="535"/>
    </location>
</feature>
<gene>
    <name evidence="8" type="ORF">DRJ31_01660</name>
</gene>
<feature type="transmembrane region" description="Helical" evidence="6">
    <location>
        <begin position="88"/>
        <end position="109"/>
    </location>
</feature>
<dbReference type="PANTHER" id="PTHR30252:SF0">
    <property type="entry name" value="PEPTIDE TRANSPORTER CSTA"/>
    <property type="match status" value="1"/>
</dbReference>
<name>A0A497ESQ3_9CREN</name>
<evidence type="ECO:0000256" key="6">
    <source>
        <dbReference type="SAM" id="Phobius"/>
    </source>
</evidence>
<sequence length="563" mass="63280">MQMTTTIMILIGLAFWLPGIFGISKALEKRYFTPDPERKTPGVALRDDFDYYPANPYSLFGDHWAATAGGAPLKGGIFISQWGWLGGILYVLPVNIFLGSVHDYACGFVTQRQRGDTPSLICSKMISKRAGLLFVFLGWLAIASFNSAFTLAIGVTAAKFTPEMALPMFVLCVMGPPFGYLLYRKGWPLYVIAIIEYALMSVMVYLGTLYPIKLPFEFWLFFLAVVGIIAACVPNWIYTEPTNFMMFLFMASGVVILFVGGLISNVPLKAPMLIFYDPQLTPNGWFYPGIAMVVSCGALTGMHAFWIGAYTTKRFPEERWVRIIGYGGEILESVGLWTAFLAMLVLTPEEVAHAITKIFVVVAYGEGFAKIVSPAFPFLSFEGWKIFAIWVFVVFMMSTFFSGYRNLRVMGLEFAQGITGKRIVKHPVLARWISAIVAALTVTAFAATKAYKWLWPMFPILSTAIAVFTWSMVIMWCKIHGKGTGYWWATFWVTLLLISTPAGVYYTYMNAIKGGVYAVFAAVGAMAVIFTWWFVAEFFLKLKKGFKPEEIDYFRKREYYQAE</sequence>
<evidence type="ECO:0000259" key="7">
    <source>
        <dbReference type="Pfam" id="PF02554"/>
    </source>
</evidence>
<dbReference type="InterPro" id="IPR003706">
    <property type="entry name" value="CstA_N"/>
</dbReference>
<feature type="domain" description="CstA N-terminal" evidence="7">
    <location>
        <begin position="6"/>
        <end position="351"/>
    </location>
</feature>
<feature type="transmembrane region" description="Helical" evidence="6">
    <location>
        <begin position="486"/>
        <end position="508"/>
    </location>
</feature>
<evidence type="ECO:0000256" key="3">
    <source>
        <dbReference type="ARBA" id="ARBA00022692"/>
    </source>
</evidence>
<evidence type="ECO:0000313" key="8">
    <source>
        <dbReference type="EMBL" id="RLE50383.1"/>
    </source>
</evidence>
<keyword evidence="2" id="KW-1003">Cell membrane</keyword>
<evidence type="ECO:0000256" key="2">
    <source>
        <dbReference type="ARBA" id="ARBA00022475"/>
    </source>
</evidence>
<comment type="subcellular location">
    <subcellularLocation>
        <location evidence="1">Cell membrane</location>
        <topology evidence="1">Multi-pass membrane protein</topology>
    </subcellularLocation>
</comment>
<dbReference type="PANTHER" id="PTHR30252">
    <property type="entry name" value="INNER MEMBRANE PEPTIDE TRANSPORTER"/>
    <property type="match status" value="1"/>
</dbReference>
<evidence type="ECO:0000256" key="5">
    <source>
        <dbReference type="ARBA" id="ARBA00023136"/>
    </source>
</evidence>
<dbReference type="AlphaFoldDB" id="A0A497ESQ3"/>
<feature type="transmembrane region" description="Helical" evidence="6">
    <location>
        <begin position="164"/>
        <end position="183"/>
    </location>
</feature>
<reference evidence="8 9" key="1">
    <citation type="submission" date="2018-06" db="EMBL/GenBank/DDBJ databases">
        <title>Extensive metabolic versatility and redundancy in microbially diverse, dynamic hydrothermal sediments.</title>
        <authorList>
            <person name="Dombrowski N."/>
            <person name="Teske A."/>
            <person name="Baker B.J."/>
        </authorList>
    </citation>
    <scope>NUCLEOTIDE SEQUENCE [LARGE SCALE GENOMIC DNA]</scope>
    <source>
        <strain evidence="8">B66_G16</strain>
    </source>
</reference>
<feature type="transmembrane region" description="Helical" evidence="6">
    <location>
        <begin position="428"/>
        <end position="447"/>
    </location>
</feature>
<evidence type="ECO:0000256" key="4">
    <source>
        <dbReference type="ARBA" id="ARBA00022989"/>
    </source>
</evidence>
<feature type="transmembrane region" description="Helical" evidence="6">
    <location>
        <begin position="386"/>
        <end position="407"/>
    </location>
</feature>
<feature type="transmembrane region" description="Helical" evidence="6">
    <location>
        <begin position="218"/>
        <end position="237"/>
    </location>
</feature>
<accession>A0A497ESQ3</accession>
<comment type="caution">
    <text evidence="8">The sequence shown here is derived from an EMBL/GenBank/DDBJ whole genome shotgun (WGS) entry which is preliminary data.</text>
</comment>
<keyword evidence="3 6" id="KW-0812">Transmembrane</keyword>